<evidence type="ECO:0000313" key="7">
    <source>
        <dbReference type="EMBL" id="KAK0384127.1"/>
    </source>
</evidence>
<evidence type="ECO:0000259" key="5">
    <source>
        <dbReference type="Pfam" id="PF04253"/>
    </source>
</evidence>
<name>A0AA39GB87_SARSR</name>
<gene>
    <name evidence="7" type="ORF">NLU13_8216</name>
</gene>
<feature type="domain" description="Peptidase M28" evidence="6">
    <location>
        <begin position="394"/>
        <end position="580"/>
    </location>
</feature>
<dbReference type="Pfam" id="PF02225">
    <property type="entry name" value="PA"/>
    <property type="match status" value="1"/>
</dbReference>
<dbReference type="SUPFAM" id="SSF53187">
    <property type="entry name" value="Zn-dependent exopeptidases"/>
    <property type="match status" value="1"/>
</dbReference>
<feature type="region of interest" description="Disordered" evidence="2">
    <location>
        <begin position="262"/>
        <end position="319"/>
    </location>
</feature>
<dbReference type="CDD" id="cd02121">
    <property type="entry name" value="PA_GCPII_like"/>
    <property type="match status" value="1"/>
</dbReference>
<dbReference type="AlphaFoldDB" id="A0AA39GB87"/>
<dbReference type="PANTHER" id="PTHR10404:SF46">
    <property type="entry name" value="VACUOLAR PROTEIN SORTING-ASSOCIATED PROTEIN 70"/>
    <property type="match status" value="1"/>
</dbReference>
<dbReference type="Gene3D" id="3.50.30.30">
    <property type="match status" value="1"/>
</dbReference>
<proteinExistence type="inferred from homology"/>
<keyword evidence="8" id="KW-1185">Reference proteome</keyword>
<dbReference type="InterPro" id="IPR007484">
    <property type="entry name" value="Peptidase_M28"/>
</dbReference>
<keyword evidence="3" id="KW-1133">Transmembrane helix</keyword>
<evidence type="ECO:0008006" key="9">
    <source>
        <dbReference type="Google" id="ProtNLM"/>
    </source>
</evidence>
<dbReference type="Gene3D" id="3.40.630.10">
    <property type="entry name" value="Zn peptidases"/>
    <property type="match status" value="1"/>
</dbReference>
<dbReference type="SUPFAM" id="SSF52025">
    <property type="entry name" value="PA domain"/>
    <property type="match status" value="1"/>
</dbReference>
<feature type="compositionally biased region" description="Polar residues" evidence="2">
    <location>
        <begin position="281"/>
        <end position="294"/>
    </location>
</feature>
<comment type="caution">
    <text evidence="7">The sequence shown here is derived from an EMBL/GenBank/DDBJ whole genome shotgun (WGS) entry which is preliminary data.</text>
</comment>
<organism evidence="7 8">
    <name type="scientific">Sarocladium strictum</name>
    <name type="common">Black bundle disease fungus</name>
    <name type="synonym">Acremonium strictum</name>
    <dbReference type="NCBI Taxonomy" id="5046"/>
    <lineage>
        <taxon>Eukaryota</taxon>
        <taxon>Fungi</taxon>
        <taxon>Dikarya</taxon>
        <taxon>Ascomycota</taxon>
        <taxon>Pezizomycotina</taxon>
        <taxon>Sordariomycetes</taxon>
        <taxon>Hypocreomycetidae</taxon>
        <taxon>Hypocreales</taxon>
        <taxon>Sarocladiaceae</taxon>
        <taxon>Sarocladium</taxon>
    </lineage>
</organism>
<keyword evidence="3" id="KW-0472">Membrane</keyword>
<dbReference type="InterPro" id="IPR039373">
    <property type="entry name" value="Peptidase_M28B"/>
</dbReference>
<dbReference type="CDD" id="cd08022">
    <property type="entry name" value="M28_PSMA_like"/>
    <property type="match status" value="1"/>
</dbReference>
<evidence type="ECO:0000259" key="6">
    <source>
        <dbReference type="Pfam" id="PF04389"/>
    </source>
</evidence>
<feature type="transmembrane region" description="Helical" evidence="3">
    <location>
        <begin position="35"/>
        <end position="57"/>
    </location>
</feature>
<dbReference type="InterPro" id="IPR007365">
    <property type="entry name" value="TFR-like_dimer_dom"/>
</dbReference>
<dbReference type="SUPFAM" id="SSF47672">
    <property type="entry name" value="Transferrin receptor-like dimerisation domain"/>
    <property type="match status" value="1"/>
</dbReference>
<dbReference type="FunFam" id="3.50.30.30:FF:000008">
    <property type="entry name" value="Glutamate carboxypeptidase 2"/>
    <property type="match status" value="1"/>
</dbReference>
<evidence type="ECO:0000256" key="1">
    <source>
        <dbReference type="ARBA" id="ARBA00005634"/>
    </source>
</evidence>
<dbReference type="InterPro" id="IPR046450">
    <property type="entry name" value="PA_dom_sf"/>
</dbReference>
<reference evidence="7" key="1">
    <citation type="submission" date="2022-10" db="EMBL/GenBank/DDBJ databases">
        <title>Determination and structural analysis of whole genome sequence of Sarocladium strictum F4-1.</title>
        <authorList>
            <person name="Hu L."/>
            <person name="Jiang Y."/>
        </authorList>
    </citation>
    <scope>NUCLEOTIDE SEQUENCE</scope>
    <source>
        <strain evidence="7">F4-1</strain>
    </source>
</reference>
<dbReference type="InterPro" id="IPR003137">
    <property type="entry name" value="PA_domain"/>
</dbReference>
<dbReference type="FunFam" id="3.40.630.10:FF:000101">
    <property type="entry name" value="N-acetylated alpha-linked acidic dipeptidase like 1"/>
    <property type="match status" value="1"/>
</dbReference>
<dbReference type="InterPro" id="IPR036757">
    <property type="entry name" value="TFR-like_dimer_dom_sf"/>
</dbReference>
<dbReference type="Proteomes" id="UP001175261">
    <property type="component" value="Unassembled WGS sequence"/>
</dbReference>
<dbReference type="PANTHER" id="PTHR10404">
    <property type="entry name" value="N-ACETYLATED-ALPHA-LINKED ACIDIC DIPEPTIDASE"/>
    <property type="match status" value="1"/>
</dbReference>
<comment type="similarity">
    <text evidence="1">Belongs to the peptidase M28 family. M28B subfamily.</text>
</comment>
<accession>A0AA39GB87</accession>
<dbReference type="Pfam" id="PF04389">
    <property type="entry name" value="Peptidase_M28"/>
    <property type="match status" value="1"/>
</dbReference>
<dbReference type="GO" id="GO:0004180">
    <property type="term" value="F:carboxypeptidase activity"/>
    <property type="evidence" value="ECO:0007669"/>
    <property type="project" value="TreeGrafter"/>
</dbReference>
<evidence type="ECO:0000259" key="4">
    <source>
        <dbReference type="Pfam" id="PF02225"/>
    </source>
</evidence>
<feature type="domain" description="PA" evidence="4">
    <location>
        <begin position="199"/>
        <end position="276"/>
    </location>
</feature>
<evidence type="ECO:0000313" key="8">
    <source>
        <dbReference type="Proteomes" id="UP001175261"/>
    </source>
</evidence>
<protein>
    <recommendedName>
        <fullName evidence="9">Glutamate carboxypeptidase II</fullName>
    </recommendedName>
</protein>
<sequence length="801" mass="88834">MFATEKMPSESTPLITTVHVVPRRRRYAHHTIRRFFTIASGATLVCGFILFALHAFVIEPLHFHHPKGTDKSHSIPYEKLKEILLETPSSEHAREWSKYYTAGPHLAGKNYSQAEWTMQRWQEWGIDSQIEAYDVYTNYPKDHSLRLLEKKKGKKSDDAEEWKVSFKASLTEDVLEDDPTTSLKDRIPTFHGYSASGNVTGSLVYVNYGTYRDYQDLVDAGVELKGKVAIARYGGIFRGLKVKRAQELGMVGCIIYSDPGDDGEMTEQNGYEAYPEGPARNPSSVQRGSVQFLSTRPGDPTTPGYPSKPGVPRAPANESTPTIPSIPISYADAIPLLKALNGHGPKSKDFNWFWNRNLGLGHKGVDYNIGPTPDDVVVNLFNEQEYETTPQWDVIGIVNGTVPNDVIIIGNHRDAWIAGGAGDPNSGSASINEVVRSVGKALEAGWKPLRTIVFASWDGEEYGLVGSTEWVEEFIPWLSGANLAYINVDVATSGPVFGASAAPLLNNLLREVVHQVQSPNQTVEGQTVGDLWSGKIGTMGSGSDFTAFQDYVGVPSIDMGFKPGADSPVYHYHSNYDSFHWMDTLADPGFKYHKAMAQIVNLMLAKLSERIVHPFRAGEYADALDAYLDQVEAHMKTEASTLVEGEMSEDEIFAIRGSILPLDEVTGSADAFREAIKTVRSRISELKLKAYEIDELADWASEALEEGIPWWNLVRKYRVFKAVVRANKGYKFVERAFIFEGGLDGRNWFKHVVFAPGLWTGYAGAVYPGLMEAIDAKDYSNGLKWAEIIQKCVEKATATLS</sequence>
<dbReference type="EMBL" id="JAPDFR010000008">
    <property type="protein sequence ID" value="KAK0384127.1"/>
    <property type="molecule type" value="Genomic_DNA"/>
</dbReference>
<evidence type="ECO:0000256" key="2">
    <source>
        <dbReference type="SAM" id="MobiDB-lite"/>
    </source>
</evidence>
<evidence type="ECO:0000256" key="3">
    <source>
        <dbReference type="SAM" id="Phobius"/>
    </source>
</evidence>
<dbReference type="Gene3D" id="1.20.930.40">
    <property type="entry name" value="Transferrin receptor-like, dimerisation domain"/>
    <property type="match status" value="1"/>
</dbReference>
<feature type="domain" description="Transferrin receptor-like dimerisation" evidence="5">
    <location>
        <begin position="677"/>
        <end position="800"/>
    </location>
</feature>
<keyword evidence="3" id="KW-0812">Transmembrane</keyword>
<dbReference type="Pfam" id="PF04253">
    <property type="entry name" value="TFR_dimer"/>
    <property type="match status" value="1"/>
</dbReference>